<evidence type="ECO:0000313" key="1">
    <source>
        <dbReference type="EMBL" id="EJZ41136.1"/>
    </source>
</evidence>
<sequence>MPPEYPHISKIEWRICSEVHCHPFLNFRKQIRDLILEIWNGWF</sequence>
<keyword evidence="2" id="KW-1185">Reference proteome</keyword>
<dbReference type="Proteomes" id="UP000018720">
    <property type="component" value="Unassembled WGS sequence"/>
</dbReference>
<accession>A0ABP2RCL9</accession>
<dbReference type="EMBL" id="AHOM02000010">
    <property type="protein sequence ID" value="EJZ41136.1"/>
    <property type="molecule type" value="Genomic_DNA"/>
</dbReference>
<comment type="caution">
    <text evidence="1">The sequence shown here is derived from an EMBL/GenBank/DDBJ whole genome shotgun (WGS) entry which is preliminary data.</text>
</comment>
<proteinExistence type="predicted"/>
<evidence type="ECO:0008006" key="3">
    <source>
        <dbReference type="Google" id="ProtNLM"/>
    </source>
</evidence>
<name>A0ABP2RCL9_9LEPT</name>
<organism evidence="1 2">
    <name type="scientific">Leptospira licerasiae str. MMD4847</name>
    <dbReference type="NCBI Taxonomy" id="1049971"/>
    <lineage>
        <taxon>Bacteria</taxon>
        <taxon>Pseudomonadati</taxon>
        <taxon>Spirochaetota</taxon>
        <taxon>Spirochaetia</taxon>
        <taxon>Leptospirales</taxon>
        <taxon>Leptospiraceae</taxon>
        <taxon>Leptospira</taxon>
    </lineage>
</organism>
<protein>
    <recommendedName>
        <fullName evidence="3">Transposase</fullName>
    </recommendedName>
</protein>
<evidence type="ECO:0000313" key="2">
    <source>
        <dbReference type="Proteomes" id="UP000018720"/>
    </source>
</evidence>
<gene>
    <name evidence="1" type="ORF">LEP1GSC178_0984</name>
</gene>
<reference evidence="1 2" key="1">
    <citation type="submission" date="2012-08" db="EMBL/GenBank/DDBJ databases">
        <authorList>
            <person name="Harkins D.M."/>
            <person name="Durkin A.S."/>
            <person name="Selengut J.D."/>
            <person name="Sanka R."/>
            <person name="DePew J."/>
            <person name="Purushe J."/>
            <person name="Matthias M.A."/>
            <person name="Vinetz J.M."/>
            <person name="Sutton G.G."/>
            <person name="Nelson W.C."/>
            <person name="Fouts D.E."/>
        </authorList>
    </citation>
    <scope>NUCLEOTIDE SEQUENCE [LARGE SCALE GENOMIC DNA]</scope>
    <source>
        <strain evidence="1 2">MMD4847</strain>
    </source>
</reference>